<keyword evidence="1" id="KW-0812">Transmembrane</keyword>
<dbReference type="Proteomes" id="UP000747542">
    <property type="component" value="Unassembled WGS sequence"/>
</dbReference>
<dbReference type="PANTHER" id="PTHR37162:SF1">
    <property type="entry name" value="BED-TYPE DOMAIN-CONTAINING PROTEIN"/>
    <property type="match status" value="1"/>
</dbReference>
<evidence type="ECO:0000313" key="2">
    <source>
        <dbReference type="EMBL" id="KAG7154707.1"/>
    </source>
</evidence>
<comment type="caution">
    <text evidence="2">The sequence shown here is derived from an EMBL/GenBank/DDBJ whole genome shotgun (WGS) entry which is preliminary data.</text>
</comment>
<proteinExistence type="predicted"/>
<feature type="transmembrane region" description="Helical" evidence="1">
    <location>
        <begin position="79"/>
        <end position="105"/>
    </location>
</feature>
<organism evidence="2 3">
    <name type="scientific">Homarus americanus</name>
    <name type="common">American lobster</name>
    <dbReference type="NCBI Taxonomy" id="6706"/>
    <lineage>
        <taxon>Eukaryota</taxon>
        <taxon>Metazoa</taxon>
        <taxon>Ecdysozoa</taxon>
        <taxon>Arthropoda</taxon>
        <taxon>Crustacea</taxon>
        <taxon>Multicrustacea</taxon>
        <taxon>Malacostraca</taxon>
        <taxon>Eumalacostraca</taxon>
        <taxon>Eucarida</taxon>
        <taxon>Decapoda</taxon>
        <taxon>Pleocyemata</taxon>
        <taxon>Astacidea</taxon>
        <taxon>Nephropoidea</taxon>
        <taxon>Nephropidae</taxon>
        <taxon>Homarus</taxon>
    </lineage>
</organism>
<name>A0A8J5J8Q5_HOMAM</name>
<keyword evidence="1" id="KW-0472">Membrane</keyword>
<reference evidence="2" key="1">
    <citation type="journal article" date="2021" name="Sci. Adv.">
        <title>The American lobster genome reveals insights on longevity, neural, and immune adaptations.</title>
        <authorList>
            <person name="Polinski J.M."/>
            <person name="Zimin A.V."/>
            <person name="Clark K.F."/>
            <person name="Kohn A.B."/>
            <person name="Sadowski N."/>
            <person name="Timp W."/>
            <person name="Ptitsyn A."/>
            <person name="Khanna P."/>
            <person name="Romanova D.Y."/>
            <person name="Williams P."/>
            <person name="Greenwood S.J."/>
            <person name="Moroz L.L."/>
            <person name="Walt D.R."/>
            <person name="Bodnar A.G."/>
        </authorList>
    </citation>
    <scope>NUCLEOTIDE SEQUENCE</scope>
    <source>
        <strain evidence="2">GMGI-L3</strain>
    </source>
</reference>
<accession>A0A8J5J8Q5</accession>
<evidence type="ECO:0000313" key="3">
    <source>
        <dbReference type="Proteomes" id="UP000747542"/>
    </source>
</evidence>
<dbReference type="AlphaFoldDB" id="A0A8J5J8Q5"/>
<evidence type="ECO:0000256" key="1">
    <source>
        <dbReference type="SAM" id="Phobius"/>
    </source>
</evidence>
<dbReference type="PANTHER" id="PTHR37162">
    <property type="entry name" value="HAT FAMILY DIMERISATION DOMAINCONTAINING PROTEIN-RELATED"/>
    <property type="match status" value="1"/>
</dbReference>
<gene>
    <name evidence="2" type="ORF">Hamer_G015069</name>
</gene>
<protein>
    <submittedName>
        <fullName evidence="2">Uncharacterized protein</fullName>
    </submittedName>
</protein>
<sequence length="178" mass="20439">MAPKQSFRDVWLKNEDFQPWLSRVEDNPSRAFCNICKREVSAELTSIKRHKTTKMHAVYEASEKQEVQQERIPVHQGNYVANGVAVATILFVCLIAELNLLFTTADHLVDLMKRMILDSVIAEDMNMKRTKCTEVVRTLGWCATEDLLDKLRENKFSIIVDETTDISTMKASSVLVRF</sequence>
<keyword evidence="1" id="KW-1133">Transmembrane helix</keyword>
<dbReference type="EMBL" id="JAHLQT010044109">
    <property type="protein sequence ID" value="KAG7154707.1"/>
    <property type="molecule type" value="Genomic_DNA"/>
</dbReference>
<keyword evidence="3" id="KW-1185">Reference proteome</keyword>